<evidence type="ECO:0000313" key="6">
    <source>
        <dbReference type="Proteomes" id="UP000078460"/>
    </source>
</evidence>
<protein>
    <submittedName>
        <fullName evidence="5">DNA primase</fullName>
    </submittedName>
</protein>
<name>A0A175Y140_9SPHN</name>
<dbReference type="OrthoDB" id="9763644at2"/>
<evidence type="ECO:0000256" key="1">
    <source>
        <dbReference type="ARBA" id="ARBA00022741"/>
    </source>
</evidence>
<accession>A0A175Y140</accession>
<evidence type="ECO:0000256" key="3">
    <source>
        <dbReference type="ARBA" id="ARBA00022840"/>
    </source>
</evidence>
<evidence type="ECO:0000313" key="5">
    <source>
        <dbReference type="EMBL" id="KZB94106.1"/>
    </source>
</evidence>
<organism evidence="5 6">
    <name type="scientific">Sphingomonas melonis TY</name>
    <dbReference type="NCBI Taxonomy" id="621456"/>
    <lineage>
        <taxon>Bacteria</taxon>
        <taxon>Pseudomonadati</taxon>
        <taxon>Pseudomonadota</taxon>
        <taxon>Alphaproteobacteria</taxon>
        <taxon>Sphingomonadales</taxon>
        <taxon>Sphingomonadaceae</taxon>
        <taxon>Sphingomonas</taxon>
    </lineage>
</organism>
<gene>
    <name evidence="5" type="ORF">AVM11_08880</name>
</gene>
<dbReference type="SUPFAM" id="SSF56747">
    <property type="entry name" value="Prim-pol domain"/>
    <property type="match status" value="1"/>
</dbReference>
<dbReference type="InterPro" id="IPR014818">
    <property type="entry name" value="Phage/plasmid_primase_P4_C"/>
</dbReference>
<dbReference type="NCBIfam" id="TIGR01613">
    <property type="entry name" value="primase_Cterm"/>
    <property type="match status" value="1"/>
</dbReference>
<dbReference type="PROSITE" id="PS51206">
    <property type="entry name" value="SF3_HELICASE_1"/>
    <property type="match status" value="1"/>
</dbReference>
<dbReference type="Pfam" id="PF09250">
    <property type="entry name" value="Prim-Pol"/>
    <property type="match status" value="1"/>
</dbReference>
<dbReference type="InterPro" id="IPR027417">
    <property type="entry name" value="P-loop_NTPase"/>
</dbReference>
<dbReference type="EMBL" id="LQCK02000045">
    <property type="protein sequence ID" value="KZB94106.1"/>
    <property type="molecule type" value="Genomic_DNA"/>
</dbReference>
<evidence type="ECO:0000256" key="2">
    <source>
        <dbReference type="ARBA" id="ARBA00022801"/>
    </source>
</evidence>
<dbReference type="InterPro" id="IPR006500">
    <property type="entry name" value="Helicase_put_C_phage/plasmid"/>
</dbReference>
<keyword evidence="3" id="KW-0067">ATP-binding</keyword>
<proteinExistence type="predicted"/>
<feature type="compositionally biased region" description="Basic and acidic residues" evidence="4">
    <location>
        <begin position="932"/>
        <end position="943"/>
    </location>
</feature>
<sequence length="953" mass="104808">MPSQLEAALDFARRGWPVFPCSPRNKRPLLARDVDADGKPIKGSGGVSKATDDEEQIRAWWRKWPNAMIGVAVGRAGMVVIDVDPRRDLVTPEVVDPDTGEVIAEAVYEEWTLERHRQALEELIGGPMPVSLAVRTPSGGVHIYFLMPEGKPIGNSGSLPDHIDVRGLGGYTIVPPSFCEGDEKNARGQYRWLRGQADTPIAALPEALADIMRRPKVRNGDAPPAPPALGDDRPVFQVDLDDAHRRYAMHALDAEVRELAGTPRGGGRHGGRNQGAYHAAFNLGQFVGAGALSEAVVRHTLLDVVRGFDPAAYQTHATAIENGIANGIAKPRDLSAVGAQNARGRASGRSASSSAPAPDAPPDEAYADDMERLAPAPDREGEEETFQSGTSSPAPTARGSGGRIAPAKNEALDRQCALYSTTDLGNAERFRTRHGWRFRFCNELGWFVWDDRRWELLSEEKDKIPGKVSLAVFDTVRSIRHEADLVEDSGLKENLPEEATEEQRRATLNFIVRWKGSGDSKVPIYYSDTLRDHAKSSEGSQRLGCIANLVKSFGDVAIRADAMDADRMAVNVANGTLRLTREGKRWTLVEGVWKQITIGNRWGLRLGRHRPEDLISKIAHVVFDPMAKSPDYDGFLAVVQPDEKMRRFLHQWGGLSLTGDISEQKLAFYHGKGRNGKSTLVDAWSYIAGDYGGSVAIETFLDQGRGRKGGEATPDLARLPGIRFLRTSEPEKGAKLAEALIKLITGGELIDARHLNKGFFSFLPSFKVTISGNHKPKITGHDDGIWRRVMLVPWEVQIPKEEVDKALPDKLKVEASGIFNRLLEGLLDWREHGLVEPESVIAATAKYREQSDQLGRFLDECTKAVSGARSKSSTLFQLFTAWSKATGSAEWQTQGFSKAMEDRGFEKKTSNGVQWLDIEMIKTPDDYADADAISRSRRDHDDPGPCPDDDVPL</sequence>
<evidence type="ECO:0000256" key="4">
    <source>
        <dbReference type="SAM" id="MobiDB-lite"/>
    </source>
</evidence>
<feature type="region of interest" description="Disordered" evidence="4">
    <location>
        <begin position="338"/>
        <end position="365"/>
    </location>
</feature>
<reference evidence="5" key="1">
    <citation type="submission" date="2016-03" db="EMBL/GenBank/DDBJ databases">
        <title>Sphingomonas melonis TY, whole genome shotgun sequencing.</title>
        <authorList>
            <person name="Wang H."/>
            <person name="Zhu P."/>
        </authorList>
    </citation>
    <scope>NUCLEOTIDE SEQUENCE [LARGE SCALE GENOMIC DNA]</scope>
    <source>
        <strain evidence="5">TY</strain>
    </source>
</reference>
<dbReference type="Gene3D" id="3.40.50.300">
    <property type="entry name" value="P-loop containing nucleotide triphosphate hydrolases"/>
    <property type="match status" value="1"/>
</dbReference>
<dbReference type="InterPro" id="IPR051620">
    <property type="entry name" value="ORF904-like_C"/>
</dbReference>
<dbReference type="Pfam" id="PF08706">
    <property type="entry name" value="D5_N"/>
    <property type="match status" value="1"/>
</dbReference>
<dbReference type="Proteomes" id="UP000078460">
    <property type="component" value="Unassembled WGS sequence"/>
</dbReference>
<dbReference type="SMART" id="SM00885">
    <property type="entry name" value="D5_N"/>
    <property type="match status" value="1"/>
</dbReference>
<dbReference type="InterPro" id="IPR014015">
    <property type="entry name" value="Helicase_SF3_DNA-vir"/>
</dbReference>
<dbReference type="InterPro" id="IPR015330">
    <property type="entry name" value="DNA_primase/pol_bifunc_N"/>
</dbReference>
<dbReference type="PANTHER" id="PTHR35372">
    <property type="entry name" value="ATP BINDING PROTEIN-RELATED"/>
    <property type="match status" value="1"/>
</dbReference>
<feature type="region of interest" description="Disordered" evidence="4">
    <location>
        <begin position="927"/>
        <end position="953"/>
    </location>
</feature>
<keyword evidence="1" id="KW-0547">Nucleotide-binding</keyword>
<dbReference type="KEGG" id="smy:BJP26_00500"/>
<feature type="region of interest" description="Disordered" evidence="4">
    <location>
        <begin position="377"/>
        <end position="404"/>
    </location>
</feature>
<keyword evidence="6" id="KW-1185">Reference proteome</keyword>
<dbReference type="AlphaFoldDB" id="A0A175Y140"/>
<dbReference type="CDD" id="cd04859">
    <property type="entry name" value="Prim_Pol"/>
    <property type="match status" value="1"/>
</dbReference>
<keyword evidence="2" id="KW-0378">Hydrolase</keyword>
<feature type="compositionally biased region" description="Low complexity" evidence="4">
    <location>
        <begin position="342"/>
        <end position="357"/>
    </location>
</feature>
<dbReference type="GO" id="GO:0005524">
    <property type="term" value="F:ATP binding"/>
    <property type="evidence" value="ECO:0007669"/>
    <property type="project" value="UniProtKB-KW"/>
</dbReference>
<dbReference type="PANTHER" id="PTHR35372:SF2">
    <property type="entry name" value="SF3 HELICASE DOMAIN-CONTAINING PROTEIN"/>
    <property type="match status" value="1"/>
</dbReference>
<dbReference type="GO" id="GO:0016787">
    <property type="term" value="F:hydrolase activity"/>
    <property type="evidence" value="ECO:0007669"/>
    <property type="project" value="UniProtKB-KW"/>
</dbReference>
<comment type="caution">
    <text evidence="5">The sequence shown here is derived from an EMBL/GenBank/DDBJ whole genome shotgun (WGS) entry which is preliminary data.</text>
</comment>
<dbReference type="SMART" id="SM00943">
    <property type="entry name" value="Prim-Pol"/>
    <property type="match status" value="1"/>
</dbReference>
<dbReference type="STRING" id="621456.BJP26_00500"/>